<organism evidence="1 2">
    <name type="scientific">Entamoeba invadens IP1</name>
    <dbReference type="NCBI Taxonomy" id="370355"/>
    <lineage>
        <taxon>Eukaryota</taxon>
        <taxon>Amoebozoa</taxon>
        <taxon>Evosea</taxon>
        <taxon>Archamoebae</taxon>
        <taxon>Mastigamoebida</taxon>
        <taxon>Entamoebidae</taxon>
        <taxon>Entamoeba</taxon>
    </lineage>
</organism>
<gene>
    <name evidence="1" type="ORF">EIN_311940</name>
</gene>
<proteinExistence type="predicted"/>
<feature type="non-terminal residue" evidence="1">
    <location>
        <position position="417"/>
    </location>
</feature>
<dbReference type="SUPFAM" id="SSF50978">
    <property type="entry name" value="WD40 repeat-like"/>
    <property type="match status" value="1"/>
</dbReference>
<dbReference type="KEGG" id="eiv:EIN_311940"/>
<sequence>MKCHLTRYGNIQPSTIESLTYCPTGKYLACTREEGVVEIYSTTRYTLLQRYPLSPIKGSCKSSCWDGEILYVGGSAKKVWGIKVSEGRIVTTLNISAKVTCLSFNGYLFVGTEKSAVEFYSKSEHDSTSLWSEGLLNHSKGRTTCIDVLGDSVFVGTSEGLVFGWVKKGKSFELVFTVYSTDPIREAKYNLSRHELNFSLPEQEDIKKEQWDYVEVPQRYTPVCALKLIDAMTVAVGSSHGKIQIWDIMSMTIIAEFKEHQADVLCFALSGTTLYASGVDHKIVEFKECDGRWKSRKRVRYHTHTVKSLAVNQHHLVSGGVDTTFFVLDNKNIDSIILRRFPFGRTNSAVHICPVARIVVMLEKPNVISFYTLQPSEPFSDHSSEIKSADYDLLYQIVLAKDCQVNCFTVNTTCSQL</sequence>
<dbReference type="GO" id="GO:0034455">
    <property type="term" value="C:t-UTP complex"/>
    <property type="evidence" value="ECO:0007669"/>
    <property type="project" value="TreeGrafter"/>
</dbReference>
<dbReference type="GeneID" id="14882896"/>
<dbReference type="InterPro" id="IPR015943">
    <property type="entry name" value="WD40/YVTN_repeat-like_dom_sf"/>
</dbReference>
<evidence type="ECO:0000313" key="2">
    <source>
        <dbReference type="Proteomes" id="UP000014680"/>
    </source>
</evidence>
<evidence type="ECO:0000313" key="1">
    <source>
        <dbReference type="EMBL" id="ELP83923.1"/>
    </source>
</evidence>
<dbReference type="GO" id="GO:0003723">
    <property type="term" value="F:RNA binding"/>
    <property type="evidence" value="ECO:0007669"/>
    <property type="project" value="TreeGrafter"/>
</dbReference>
<protein>
    <submittedName>
        <fullName evidence="1">WD domain containing protein</fullName>
    </submittedName>
</protein>
<keyword evidence="2" id="KW-1185">Reference proteome</keyword>
<dbReference type="SMART" id="SM00320">
    <property type="entry name" value="WD40"/>
    <property type="match status" value="5"/>
</dbReference>
<reference evidence="1 2" key="1">
    <citation type="submission" date="2012-10" db="EMBL/GenBank/DDBJ databases">
        <authorList>
            <person name="Zafar N."/>
            <person name="Inman J."/>
            <person name="Hall N."/>
            <person name="Lorenzi H."/>
            <person name="Caler E."/>
        </authorList>
    </citation>
    <scope>NUCLEOTIDE SEQUENCE [LARGE SCALE GENOMIC DNA]</scope>
    <source>
        <strain evidence="1 2">IP1</strain>
    </source>
</reference>
<dbReference type="Proteomes" id="UP000014680">
    <property type="component" value="Unassembled WGS sequence"/>
</dbReference>
<dbReference type="PANTHER" id="PTHR44163:SF1">
    <property type="entry name" value="U3 SMALL NUCLEOLAR RNA-ASSOCIATED PROTEIN 4 HOMOLOG"/>
    <property type="match status" value="1"/>
</dbReference>
<name>A0A0A1TUX9_ENTIV</name>
<dbReference type="RefSeq" id="XP_004183269.1">
    <property type="nucleotide sequence ID" value="XM_004183221.1"/>
</dbReference>
<dbReference type="Gene3D" id="2.130.10.10">
    <property type="entry name" value="YVTN repeat-like/Quinoprotein amine dehydrogenase"/>
    <property type="match status" value="2"/>
</dbReference>
<accession>A0A0A1TUX9</accession>
<dbReference type="InterPro" id="IPR046351">
    <property type="entry name" value="UTP4"/>
</dbReference>
<dbReference type="InterPro" id="IPR001680">
    <property type="entry name" value="WD40_rpt"/>
</dbReference>
<dbReference type="GO" id="GO:0000462">
    <property type="term" value="P:maturation of SSU-rRNA from tricistronic rRNA transcript (SSU-rRNA, 5.8S rRNA, LSU-rRNA)"/>
    <property type="evidence" value="ECO:0007669"/>
    <property type="project" value="InterPro"/>
</dbReference>
<dbReference type="InterPro" id="IPR036322">
    <property type="entry name" value="WD40_repeat_dom_sf"/>
</dbReference>
<dbReference type="EMBL" id="KB207208">
    <property type="protein sequence ID" value="ELP83923.1"/>
    <property type="molecule type" value="Genomic_DNA"/>
</dbReference>
<dbReference type="VEuPathDB" id="AmoebaDB:EIN_311940"/>
<dbReference type="GO" id="GO:0030686">
    <property type="term" value="C:90S preribosome"/>
    <property type="evidence" value="ECO:0007669"/>
    <property type="project" value="InterPro"/>
</dbReference>
<feature type="non-terminal residue" evidence="1">
    <location>
        <position position="1"/>
    </location>
</feature>
<dbReference type="OrthoDB" id="8883818at2759"/>
<dbReference type="AlphaFoldDB" id="A0A0A1TUX9"/>
<dbReference type="PANTHER" id="PTHR44163">
    <property type="entry name" value="U3 SMALL NUCLEOLAR RNA-ASSOCIATED PROTEIN 4 HOMOLOG"/>
    <property type="match status" value="1"/>
</dbReference>
<dbReference type="GO" id="GO:0032040">
    <property type="term" value="C:small-subunit processome"/>
    <property type="evidence" value="ECO:0007669"/>
    <property type="project" value="TreeGrafter"/>
</dbReference>